<evidence type="ECO:0000313" key="1">
    <source>
        <dbReference type="EMBL" id="GAF73657.1"/>
    </source>
</evidence>
<feature type="non-terminal residue" evidence="1">
    <location>
        <position position="1"/>
    </location>
</feature>
<protein>
    <submittedName>
        <fullName evidence="1">Uncharacterized protein</fullName>
    </submittedName>
</protein>
<gene>
    <name evidence="1" type="ORF">S01H1_13160</name>
</gene>
<dbReference type="EMBL" id="BARS01006784">
    <property type="protein sequence ID" value="GAF73657.1"/>
    <property type="molecule type" value="Genomic_DNA"/>
</dbReference>
<proteinExistence type="predicted"/>
<reference evidence="1" key="1">
    <citation type="journal article" date="2014" name="Front. Microbiol.">
        <title>High frequency of phylogenetically diverse reductive dehalogenase-homologous genes in deep subseafloor sedimentary metagenomes.</title>
        <authorList>
            <person name="Kawai M."/>
            <person name="Futagami T."/>
            <person name="Toyoda A."/>
            <person name="Takaki Y."/>
            <person name="Nishi S."/>
            <person name="Hori S."/>
            <person name="Arai W."/>
            <person name="Tsubouchi T."/>
            <person name="Morono Y."/>
            <person name="Uchiyama I."/>
            <person name="Ito T."/>
            <person name="Fujiyama A."/>
            <person name="Inagaki F."/>
            <person name="Takami H."/>
        </authorList>
    </citation>
    <scope>NUCLEOTIDE SEQUENCE</scope>
    <source>
        <strain evidence="1">Expedition CK06-06</strain>
    </source>
</reference>
<sequence length="89" mass="10137">VSLPTDECSYGPGCDECQTREENLFTLCDSDRIAWRSYDQPAPRTAFLVNDQSQIVAAENIDNLDVLVRRAKIMAEIVEDRDEAFYIGY</sequence>
<organism evidence="1">
    <name type="scientific">marine sediment metagenome</name>
    <dbReference type="NCBI Taxonomy" id="412755"/>
    <lineage>
        <taxon>unclassified sequences</taxon>
        <taxon>metagenomes</taxon>
        <taxon>ecological metagenomes</taxon>
    </lineage>
</organism>
<name>X0SCM1_9ZZZZ</name>
<comment type="caution">
    <text evidence="1">The sequence shown here is derived from an EMBL/GenBank/DDBJ whole genome shotgun (WGS) entry which is preliminary data.</text>
</comment>
<dbReference type="AlphaFoldDB" id="X0SCM1"/>
<accession>X0SCM1</accession>